<dbReference type="InterPro" id="IPR018060">
    <property type="entry name" value="HTH_AraC"/>
</dbReference>
<dbReference type="Proteomes" id="UP000490922">
    <property type="component" value="Unassembled WGS sequence"/>
</dbReference>
<feature type="domain" description="HTH araC/xylS-type" evidence="5">
    <location>
        <begin position="268"/>
        <end position="383"/>
    </location>
</feature>
<dbReference type="PROSITE" id="PS01124">
    <property type="entry name" value="HTH_ARAC_FAMILY_2"/>
    <property type="match status" value="1"/>
</dbReference>
<keyword evidence="4" id="KW-0472">Membrane</keyword>
<keyword evidence="2" id="KW-0238">DNA-binding</keyword>
<feature type="transmembrane region" description="Helical" evidence="4">
    <location>
        <begin position="129"/>
        <end position="153"/>
    </location>
</feature>
<dbReference type="Gene3D" id="1.10.10.60">
    <property type="entry name" value="Homeodomain-like"/>
    <property type="match status" value="1"/>
</dbReference>
<keyword evidence="3" id="KW-0804">Transcription</keyword>
<evidence type="ECO:0000256" key="2">
    <source>
        <dbReference type="ARBA" id="ARBA00023125"/>
    </source>
</evidence>
<protein>
    <submittedName>
        <fullName evidence="6">Helix-turn-helix transcriptional regulator</fullName>
    </submittedName>
</protein>
<evidence type="ECO:0000256" key="4">
    <source>
        <dbReference type="SAM" id="Phobius"/>
    </source>
</evidence>
<dbReference type="RefSeq" id="WP_151107819.1">
    <property type="nucleotide sequence ID" value="NZ_WAEM01000005.1"/>
</dbReference>
<dbReference type="GO" id="GO:0003700">
    <property type="term" value="F:DNA-binding transcription factor activity"/>
    <property type="evidence" value="ECO:0007669"/>
    <property type="project" value="InterPro"/>
</dbReference>
<feature type="transmembrane region" description="Helical" evidence="4">
    <location>
        <begin position="35"/>
        <end position="53"/>
    </location>
</feature>
<sequence>MLSNIILFVTAVLGFLSTALIFGKNKYQEHSLINKYLIAITTSNAIRFLFHGIAQAYPELDISKFVTVLDVGVIMLMPSFYLYFTNIIYESKFELGNLLHFIVPFLLVSLFLTFLYINPNKADGVKKLFFFVIILFYSLYTIFGFMILYKHVWRRKTYINAIQKQNKLIKKWSIFLYVSFVLIFLIRLTIIIINYNQGTSRDNYLWITALVWMVIFVKIILSPEILYGYNVLNKTIDAATERLALSSVWNLESRVLPITSEKDRKLDEKIKPLLLEYLHQMEEFSFHTNAFRNPDLSPEDIAVALKIPISHIYFILKFHCNESFTDYKKIVRIHDATKLLEHGYLNDHKIESLATTVGFTSYNTFSIAFKNITGVTTQEYVKRF</sequence>
<keyword evidence="4" id="KW-1133">Transmembrane helix</keyword>
<name>A0A7J5ADC7_9FLAO</name>
<dbReference type="GO" id="GO:0043565">
    <property type="term" value="F:sequence-specific DNA binding"/>
    <property type="evidence" value="ECO:0007669"/>
    <property type="project" value="InterPro"/>
</dbReference>
<dbReference type="AlphaFoldDB" id="A0A7J5ADC7"/>
<evidence type="ECO:0000313" key="6">
    <source>
        <dbReference type="EMBL" id="KAB1155591.1"/>
    </source>
</evidence>
<comment type="caution">
    <text evidence="6">The sequence shown here is derived from an EMBL/GenBank/DDBJ whole genome shotgun (WGS) entry which is preliminary data.</text>
</comment>
<dbReference type="InterPro" id="IPR009057">
    <property type="entry name" value="Homeodomain-like_sf"/>
</dbReference>
<evidence type="ECO:0000256" key="3">
    <source>
        <dbReference type="ARBA" id="ARBA00023163"/>
    </source>
</evidence>
<dbReference type="SUPFAM" id="SSF46689">
    <property type="entry name" value="Homeodomain-like"/>
    <property type="match status" value="1"/>
</dbReference>
<dbReference type="EMBL" id="WAEM01000005">
    <property type="protein sequence ID" value="KAB1155591.1"/>
    <property type="molecule type" value="Genomic_DNA"/>
</dbReference>
<feature type="transmembrane region" description="Helical" evidence="4">
    <location>
        <begin position="96"/>
        <end position="117"/>
    </location>
</feature>
<keyword evidence="4" id="KW-0812">Transmembrane</keyword>
<feature type="transmembrane region" description="Helical" evidence="4">
    <location>
        <begin position="174"/>
        <end position="192"/>
    </location>
</feature>
<dbReference type="PANTHER" id="PTHR43280:SF31">
    <property type="entry name" value="TRANSCRIPTIONAL REGULATORY PROTEIN"/>
    <property type="match status" value="1"/>
</dbReference>
<keyword evidence="1" id="KW-0805">Transcription regulation</keyword>
<accession>A0A7J5ADC7</accession>
<gene>
    <name evidence="6" type="ORF">F6464_10790</name>
</gene>
<evidence type="ECO:0000256" key="1">
    <source>
        <dbReference type="ARBA" id="ARBA00023015"/>
    </source>
</evidence>
<evidence type="ECO:0000259" key="5">
    <source>
        <dbReference type="PROSITE" id="PS01124"/>
    </source>
</evidence>
<evidence type="ECO:0000313" key="7">
    <source>
        <dbReference type="Proteomes" id="UP000490922"/>
    </source>
</evidence>
<keyword evidence="7" id="KW-1185">Reference proteome</keyword>
<feature type="transmembrane region" description="Helical" evidence="4">
    <location>
        <begin position="204"/>
        <end position="221"/>
    </location>
</feature>
<organism evidence="6 7">
    <name type="scientific">Flavobacterium luteum</name>
    <dbReference type="NCBI Taxonomy" id="2026654"/>
    <lineage>
        <taxon>Bacteria</taxon>
        <taxon>Pseudomonadati</taxon>
        <taxon>Bacteroidota</taxon>
        <taxon>Flavobacteriia</taxon>
        <taxon>Flavobacteriales</taxon>
        <taxon>Flavobacteriaceae</taxon>
        <taxon>Flavobacterium</taxon>
    </lineage>
</organism>
<reference evidence="6 7" key="1">
    <citation type="submission" date="2019-09" db="EMBL/GenBank/DDBJ databases">
        <title>Flavobacterium sp. nov., isolated from glacier ice.</title>
        <authorList>
            <person name="Liu Q."/>
        </authorList>
    </citation>
    <scope>NUCLEOTIDE SEQUENCE [LARGE SCALE GENOMIC DNA]</scope>
    <source>
        <strain evidence="6 7">NBRC 112527</strain>
    </source>
</reference>
<feature type="transmembrane region" description="Helical" evidence="4">
    <location>
        <begin position="6"/>
        <end position="23"/>
    </location>
</feature>
<dbReference type="PANTHER" id="PTHR43280">
    <property type="entry name" value="ARAC-FAMILY TRANSCRIPTIONAL REGULATOR"/>
    <property type="match status" value="1"/>
</dbReference>
<dbReference type="Pfam" id="PF12833">
    <property type="entry name" value="HTH_18"/>
    <property type="match status" value="1"/>
</dbReference>
<dbReference type="OrthoDB" id="1334331at2"/>
<dbReference type="SMART" id="SM00342">
    <property type="entry name" value="HTH_ARAC"/>
    <property type="match status" value="1"/>
</dbReference>
<feature type="transmembrane region" description="Helical" evidence="4">
    <location>
        <begin position="65"/>
        <end position="84"/>
    </location>
</feature>
<proteinExistence type="predicted"/>